<sequence>MEEKYLKAARESAPVILVRGQKLLVSRDLPAYIQAMRPLPKTQRQIFHSRQRFTPVNNVKKAPTNLSFKDAKEEKEENEAAEEDDSKANDFSPDLSSFNLLDTTEHRVRMVAVNNSVYYAMEG</sequence>
<dbReference type="EMBL" id="JAXCGZ010000268">
    <property type="protein sequence ID" value="KAK7086272.1"/>
    <property type="molecule type" value="Genomic_DNA"/>
</dbReference>
<gene>
    <name evidence="3" type="ORF">SK128_017395</name>
    <name evidence="2" type="ORF">SK128_022799</name>
</gene>
<proteinExistence type="predicted"/>
<feature type="compositionally biased region" description="Acidic residues" evidence="1">
    <location>
        <begin position="76"/>
        <end position="85"/>
    </location>
</feature>
<name>A0AAN8WMA8_HALRR</name>
<evidence type="ECO:0000256" key="1">
    <source>
        <dbReference type="SAM" id="MobiDB-lite"/>
    </source>
</evidence>
<evidence type="ECO:0000313" key="4">
    <source>
        <dbReference type="Proteomes" id="UP001381693"/>
    </source>
</evidence>
<dbReference type="AlphaFoldDB" id="A0AAN8WMA8"/>
<comment type="caution">
    <text evidence="2">The sequence shown here is derived from an EMBL/GenBank/DDBJ whole genome shotgun (WGS) entry which is preliminary data.</text>
</comment>
<feature type="region of interest" description="Disordered" evidence="1">
    <location>
        <begin position="50"/>
        <end position="96"/>
    </location>
</feature>
<evidence type="ECO:0000313" key="3">
    <source>
        <dbReference type="EMBL" id="KAK7086272.1"/>
    </source>
</evidence>
<dbReference type="Proteomes" id="UP001381693">
    <property type="component" value="Unassembled WGS sequence"/>
</dbReference>
<evidence type="ECO:0000313" key="2">
    <source>
        <dbReference type="EMBL" id="KAK7065608.1"/>
    </source>
</evidence>
<reference evidence="2 4" key="1">
    <citation type="submission" date="2023-11" db="EMBL/GenBank/DDBJ databases">
        <title>Halocaridina rubra genome assembly.</title>
        <authorList>
            <person name="Smith C."/>
        </authorList>
    </citation>
    <scope>NUCLEOTIDE SEQUENCE [LARGE SCALE GENOMIC DNA]</scope>
    <source>
        <strain evidence="2">EP-1</strain>
        <tissue evidence="2">Whole</tissue>
    </source>
</reference>
<dbReference type="EMBL" id="JAXCGZ010020356">
    <property type="protein sequence ID" value="KAK7065608.1"/>
    <property type="molecule type" value="Genomic_DNA"/>
</dbReference>
<organism evidence="2 4">
    <name type="scientific">Halocaridina rubra</name>
    <name type="common">Hawaiian red shrimp</name>
    <dbReference type="NCBI Taxonomy" id="373956"/>
    <lineage>
        <taxon>Eukaryota</taxon>
        <taxon>Metazoa</taxon>
        <taxon>Ecdysozoa</taxon>
        <taxon>Arthropoda</taxon>
        <taxon>Crustacea</taxon>
        <taxon>Multicrustacea</taxon>
        <taxon>Malacostraca</taxon>
        <taxon>Eumalacostraca</taxon>
        <taxon>Eucarida</taxon>
        <taxon>Decapoda</taxon>
        <taxon>Pleocyemata</taxon>
        <taxon>Caridea</taxon>
        <taxon>Atyoidea</taxon>
        <taxon>Atyidae</taxon>
        <taxon>Halocaridina</taxon>
    </lineage>
</organism>
<protein>
    <submittedName>
        <fullName evidence="2">Uncharacterized protein</fullName>
    </submittedName>
</protein>
<keyword evidence="4" id="KW-1185">Reference proteome</keyword>
<accession>A0AAN8WMA8</accession>